<protein>
    <submittedName>
        <fullName evidence="1">Uncharacterized protein</fullName>
    </submittedName>
</protein>
<gene>
    <name evidence="1" type="ORF">B0A81_01825</name>
</gene>
<comment type="caution">
    <text evidence="1">The sequence shown here is derived from an EMBL/GenBank/DDBJ whole genome shotgun (WGS) entry which is preliminary data.</text>
</comment>
<sequence>MKALRLFVTEFRMQFLSRSLGIEMTNFEYYVLENSFFQLTFFEKKTHTDLKTWGQGCLFK</sequence>
<organism evidence="1 2">
    <name type="scientific">Flavobacterium plurextorum</name>
    <dbReference type="NCBI Taxonomy" id="1114867"/>
    <lineage>
        <taxon>Bacteria</taxon>
        <taxon>Pseudomonadati</taxon>
        <taxon>Bacteroidota</taxon>
        <taxon>Flavobacteriia</taxon>
        <taxon>Flavobacteriales</taxon>
        <taxon>Flavobacteriaceae</taxon>
        <taxon>Flavobacterium</taxon>
    </lineage>
</organism>
<accession>A0ABX4D0L0</accession>
<reference evidence="1 2" key="1">
    <citation type="submission" date="2016-11" db="EMBL/GenBank/DDBJ databases">
        <title>Whole genomes of Flavobacteriaceae.</title>
        <authorList>
            <person name="Stine C."/>
            <person name="Li C."/>
            <person name="Tadesse D."/>
        </authorList>
    </citation>
    <scope>NUCLEOTIDE SEQUENCE [LARGE SCALE GENOMIC DNA]</scope>
    <source>
        <strain evidence="1 2">CCUG 60112</strain>
    </source>
</reference>
<name>A0ABX4D0L0_9FLAO</name>
<dbReference type="EMBL" id="MUHD01000003">
    <property type="protein sequence ID" value="OXB11295.1"/>
    <property type="molecule type" value="Genomic_DNA"/>
</dbReference>
<evidence type="ECO:0000313" key="2">
    <source>
        <dbReference type="Proteomes" id="UP000198381"/>
    </source>
</evidence>
<keyword evidence="2" id="KW-1185">Reference proteome</keyword>
<proteinExistence type="predicted"/>
<dbReference type="Proteomes" id="UP000198381">
    <property type="component" value="Unassembled WGS sequence"/>
</dbReference>
<evidence type="ECO:0000313" key="1">
    <source>
        <dbReference type="EMBL" id="OXB11295.1"/>
    </source>
</evidence>